<reference evidence="2 3" key="1">
    <citation type="journal article" date="2015" name="Genome Announc.">
        <title>Expanding the biotechnology potential of lactobacilli through comparative genomics of 213 strains and associated genera.</title>
        <authorList>
            <person name="Sun Z."/>
            <person name="Harris H.M."/>
            <person name="McCann A."/>
            <person name="Guo C."/>
            <person name="Argimon S."/>
            <person name="Zhang W."/>
            <person name="Yang X."/>
            <person name="Jeffery I.B."/>
            <person name="Cooney J.C."/>
            <person name="Kagawa T.F."/>
            <person name="Liu W."/>
            <person name="Song Y."/>
            <person name="Salvetti E."/>
            <person name="Wrobel A."/>
            <person name="Rasinkangas P."/>
            <person name="Parkhill J."/>
            <person name="Rea M.C."/>
            <person name="O'Sullivan O."/>
            <person name="Ritari J."/>
            <person name="Douillard F.P."/>
            <person name="Paul Ross R."/>
            <person name="Yang R."/>
            <person name="Briner A.E."/>
            <person name="Felis G.E."/>
            <person name="de Vos W.M."/>
            <person name="Barrangou R."/>
            <person name="Klaenhammer T.R."/>
            <person name="Caufield P.W."/>
            <person name="Cui Y."/>
            <person name="Zhang H."/>
            <person name="O'Toole P.W."/>
        </authorList>
    </citation>
    <scope>NUCLEOTIDE SEQUENCE [LARGE SCALE GENOMIC DNA]</scope>
    <source>
        <strain evidence="2 3">DSM 13961</strain>
    </source>
</reference>
<keyword evidence="3" id="KW-1185">Reference proteome</keyword>
<evidence type="ECO:0008006" key="4">
    <source>
        <dbReference type="Google" id="ProtNLM"/>
    </source>
</evidence>
<gene>
    <name evidence="2" type="ORF">FC97_GL002139</name>
</gene>
<proteinExistence type="predicted"/>
<keyword evidence="1" id="KW-1133">Transmembrane helix</keyword>
<accession>A0ABR5NQ35</accession>
<dbReference type="Gene3D" id="1.10.1760.20">
    <property type="match status" value="1"/>
</dbReference>
<keyword evidence="1" id="KW-0812">Transmembrane</keyword>
<keyword evidence="1" id="KW-0472">Membrane</keyword>
<dbReference type="Proteomes" id="UP000051499">
    <property type="component" value="Unassembled WGS sequence"/>
</dbReference>
<evidence type="ECO:0000313" key="2">
    <source>
        <dbReference type="EMBL" id="KRK49760.1"/>
    </source>
</evidence>
<evidence type="ECO:0000256" key="1">
    <source>
        <dbReference type="SAM" id="Phobius"/>
    </source>
</evidence>
<dbReference type="InterPro" id="IPR024529">
    <property type="entry name" value="ECF_trnsprt_substrate-spec"/>
</dbReference>
<dbReference type="RefSeq" id="WP_173585298.1">
    <property type="nucleotide sequence ID" value="NZ_AZDH01000027.1"/>
</dbReference>
<feature type="transmembrane region" description="Helical" evidence="1">
    <location>
        <begin position="76"/>
        <end position="96"/>
    </location>
</feature>
<protein>
    <recommendedName>
        <fullName evidence="4">Integral membrane protein</fullName>
    </recommendedName>
</protein>
<dbReference type="Pfam" id="PF12822">
    <property type="entry name" value="ECF_trnsprt"/>
    <property type="match status" value="1"/>
</dbReference>
<dbReference type="EMBL" id="AZDH01000027">
    <property type="protein sequence ID" value="KRK49760.1"/>
    <property type="molecule type" value="Genomic_DNA"/>
</dbReference>
<feature type="transmembrane region" description="Helical" evidence="1">
    <location>
        <begin position="43"/>
        <end position="64"/>
    </location>
</feature>
<feature type="transmembrane region" description="Helical" evidence="1">
    <location>
        <begin position="108"/>
        <end position="133"/>
    </location>
</feature>
<organism evidence="2 3">
    <name type="scientific">Companilactobacillus kimchii DSM 13961 = JCM 10707</name>
    <dbReference type="NCBI Taxonomy" id="1423765"/>
    <lineage>
        <taxon>Bacteria</taxon>
        <taxon>Bacillati</taxon>
        <taxon>Bacillota</taxon>
        <taxon>Bacilli</taxon>
        <taxon>Lactobacillales</taxon>
        <taxon>Lactobacillaceae</taxon>
        <taxon>Companilactobacillus</taxon>
        <taxon>Companilactobacillus kimchii</taxon>
    </lineage>
</organism>
<comment type="caution">
    <text evidence="2">The sequence shown here is derived from an EMBL/GenBank/DDBJ whole genome shotgun (WGS) entry which is preliminary data.</text>
</comment>
<sequence length="179" mass="20064">MLKMNKKNSIYAISTMGLLVAMMIVLTNFLSIQTQFLRISFDFIPRAILGMLFGPLWSGISSVVADVVGTTLFGKAGFFIGFTLNALISGVLYGLFFYKKEITLKNTFICVLLNTLIISLFLTPLWLSIMYHVPFFNMGLWIPRIIKAVAMLFIQTGSIMFFGKALPLKMLASRYMAKG</sequence>
<dbReference type="NCBIfam" id="TIGR04518">
    <property type="entry name" value="ECF_S_folT_fam"/>
    <property type="match status" value="1"/>
</dbReference>
<dbReference type="InterPro" id="IPR030949">
    <property type="entry name" value="ECF_S_folate_fam"/>
</dbReference>
<feature type="transmembrane region" description="Helical" evidence="1">
    <location>
        <begin position="12"/>
        <end position="31"/>
    </location>
</feature>
<name>A0ABR5NQ35_9LACO</name>
<feature type="transmembrane region" description="Helical" evidence="1">
    <location>
        <begin position="145"/>
        <end position="166"/>
    </location>
</feature>
<evidence type="ECO:0000313" key="3">
    <source>
        <dbReference type="Proteomes" id="UP000051499"/>
    </source>
</evidence>